<dbReference type="Proteomes" id="UP000265520">
    <property type="component" value="Unassembled WGS sequence"/>
</dbReference>
<dbReference type="EMBL" id="LXQA010182673">
    <property type="protein sequence ID" value="MCI30852.1"/>
    <property type="molecule type" value="Genomic_DNA"/>
</dbReference>
<reference evidence="2 3" key="1">
    <citation type="journal article" date="2018" name="Front. Plant Sci.">
        <title>Red Clover (Trifolium pratense) and Zigzag Clover (T. medium) - A Picture of Genomic Similarities and Differences.</title>
        <authorList>
            <person name="Dluhosova J."/>
            <person name="Istvanek J."/>
            <person name="Nedelnik J."/>
            <person name="Repkova J."/>
        </authorList>
    </citation>
    <scope>NUCLEOTIDE SEQUENCE [LARGE SCALE GENOMIC DNA]</scope>
    <source>
        <strain evidence="3">cv. 10/8</strain>
        <tissue evidence="2">Leaf</tissue>
    </source>
</reference>
<dbReference type="AlphaFoldDB" id="A0A392R427"/>
<accession>A0A392R427</accession>
<sequence length="55" mass="6043">MQLTPSNYNDIGSRLVHDSSEDGTPRQRSRAVTIKDNATGISENHQQATKAMTRG</sequence>
<comment type="caution">
    <text evidence="2">The sequence shown here is derived from an EMBL/GenBank/DDBJ whole genome shotgun (WGS) entry which is preliminary data.</text>
</comment>
<evidence type="ECO:0000313" key="3">
    <source>
        <dbReference type="Proteomes" id="UP000265520"/>
    </source>
</evidence>
<feature type="compositionally biased region" description="Polar residues" evidence="1">
    <location>
        <begin position="39"/>
        <end position="55"/>
    </location>
</feature>
<feature type="region of interest" description="Disordered" evidence="1">
    <location>
        <begin position="1"/>
        <end position="55"/>
    </location>
</feature>
<evidence type="ECO:0000313" key="2">
    <source>
        <dbReference type="EMBL" id="MCI30852.1"/>
    </source>
</evidence>
<keyword evidence="3" id="KW-1185">Reference proteome</keyword>
<evidence type="ECO:0000256" key="1">
    <source>
        <dbReference type="SAM" id="MobiDB-lite"/>
    </source>
</evidence>
<protein>
    <submittedName>
        <fullName evidence="2">Uncharacterized protein</fullName>
    </submittedName>
</protein>
<feature type="compositionally biased region" description="Basic and acidic residues" evidence="1">
    <location>
        <begin position="15"/>
        <end position="25"/>
    </location>
</feature>
<organism evidence="2 3">
    <name type="scientific">Trifolium medium</name>
    <dbReference type="NCBI Taxonomy" id="97028"/>
    <lineage>
        <taxon>Eukaryota</taxon>
        <taxon>Viridiplantae</taxon>
        <taxon>Streptophyta</taxon>
        <taxon>Embryophyta</taxon>
        <taxon>Tracheophyta</taxon>
        <taxon>Spermatophyta</taxon>
        <taxon>Magnoliopsida</taxon>
        <taxon>eudicotyledons</taxon>
        <taxon>Gunneridae</taxon>
        <taxon>Pentapetalae</taxon>
        <taxon>rosids</taxon>
        <taxon>fabids</taxon>
        <taxon>Fabales</taxon>
        <taxon>Fabaceae</taxon>
        <taxon>Papilionoideae</taxon>
        <taxon>50 kb inversion clade</taxon>
        <taxon>NPAAA clade</taxon>
        <taxon>Hologalegina</taxon>
        <taxon>IRL clade</taxon>
        <taxon>Trifolieae</taxon>
        <taxon>Trifolium</taxon>
    </lineage>
</organism>
<proteinExistence type="predicted"/>
<feature type="compositionally biased region" description="Polar residues" evidence="1">
    <location>
        <begin position="1"/>
        <end position="10"/>
    </location>
</feature>
<name>A0A392R427_9FABA</name>